<comment type="cofactor">
    <cofactor evidence="2">
        <name>Mg(2+)</name>
        <dbReference type="ChEBI" id="CHEBI:18420"/>
    </cofactor>
</comment>
<keyword evidence="7" id="KW-0460">Magnesium</keyword>
<organism evidence="15">
    <name type="scientific">Brassica napus</name>
    <name type="common">Rape</name>
    <dbReference type="NCBI Taxonomy" id="3708"/>
    <lineage>
        <taxon>Eukaryota</taxon>
        <taxon>Viridiplantae</taxon>
        <taxon>Streptophyta</taxon>
        <taxon>Embryophyta</taxon>
        <taxon>Tracheophyta</taxon>
        <taxon>Spermatophyta</taxon>
        <taxon>Magnoliopsida</taxon>
        <taxon>eudicotyledons</taxon>
        <taxon>Gunneridae</taxon>
        <taxon>Pentapetalae</taxon>
        <taxon>rosids</taxon>
        <taxon>malvids</taxon>
        <taxon>Brassicales</taxon>
        <taxon>Brassicaceae</taxon>
        <taxon>Brassiceae</taxon>
        <taxon>Brassica</taxon>
    </lineage>
</organism>
<dbReference type="EMBL" id="HG994367">
    <property type="protein sequence ID" value="CAF1700850.1"/>
    <property type="molecule type" value="Genomic_DNA"/>
</dbReference>
<evidence type="ECO:0000313" key="15">
    <source>
        <dbReference type="EMBL" id="CAF1700850.1"/>
    </source>
</evidence>
<dbReference type="Pfam" id="PF24758">
    <property type="entry name" value="LRR_At5g56370"/>
    <property type="match status" value="1"/>
</dbReference>
<evidence type="ECO:0000256" key="9">
    <source>
        <dbReference type="ARBA" id="ARBA00023211"/>
    </source>
</evidence>
<comment type="catalytic activity">
    <reaction evidence="11">
        <text>O-phospho-L-threonyl-[protein] + H2O = L-threonyl-[protein] + phosphate</text>
        <dbReference type="Rhea" id="RHEA:47004"/>
        <dbReference type="Rhea" id="RHEA-COMP:11060"/>
        <dbReference type="Rhea" id="RHEA-COMP:11605"/>
        <dbReference type="ChEBI" id="CHEBI:15377"/>
        <dbReference type="ChEBI" id="CHEBI:30013"/>
        <dbReference type="ChEBI" id="CHEBI:43474"/>
        <dbReference type="ChEBI" id="CHEBI:61977"/>
        <dbReference type="EC" id="3.1.3.16"/>
    </reaction>
</comment>
<dbReference type="InterPro" id="IPR015655">
    <property type="entry name" value="PP2C"/>
</dbReference>
<dbReference type="InterPro" id="IPR055411">
    <property type="entry name" value="LRR_FXL15/At3g58940/PEG3-like"/>
</dbReference>
<evidence type="ECO:0000259" key="14">
    <source>
        <dbReference type="PROSITE" id="PS51746"/>
    </source>
</evidence>
<dbReference type="SUPFAM" id="SSF81606">
    <property type="entry name" value="PP2C-like"/>
    <property type="match status" value="1"/>
</dbReference>
<feature type="domain" description="PPM-type phosphatase" evidence="14">
    <location>
        <begin position="117"/>
        <end position="372"/>
    </location>
</feature>
<dbReference type="SMART" id="SM00331">
    <property type="entry name" value="PP2C_SIG"/>
    <property type="match status" value="1"/>
</dbReference>
<accession>A0A816IBF6</accession>
<evidence type="ECO:0000256" key="11">
    <source>
        <dbReference type="ARBA" id="ARBA00048336"/>
    </source>
</evidence>
<evidence type="ECO:0000256" key="7">
    <source>
        <dbReference type="ARBA" id="ARBA00022842"/>
    </source>
</evidence>
<evidence type="ECO:0000256" key="8">
    <source>
        <dbReference type="ARBA" id="ARBA00022912"/>
    </source>
</evidence>
<dbReference type="CDD" id="cd22160">
    <property type="entry name" value="F-box_AtFBL13-like"/>
    <property type="match status" value="1"/>
</dbReference>
<keyword evidence="8 12" id="KW-0904">Protein phosphatase</keyword>
<dbReference type="InterPro" id="IPR053781">
    <property type="entry name" value="F-box_AtFBL13-like"/>
</dbReference>
<comment type="cofactor">
    <cofactor evidence="1">
        <name>Mn(2+)</name>
        <dbReference type="ChEBI" id="CHEBI:29035"/>
    </cofactor>
</comment>
<feature type="domain" description="F-box" evidence="13">
    <location>
        <begin position="386"/>
        <end position="436"/>
    </location>
</feature>
<dbReference type="Gene3D" id="3.60.40.10">
    <property type="entry name" value="PPM-type phosphatase domain"/>
    <property type="match status" value="1"/>
</dbReference>
<keyword evidence="6 12" id="KW-0378">Hydrolase</keyword>
<dbReference type="PANTHER" id="PTHR47992">
    <property type="entry name" value="PROTEIN PHOSPHATASE"/>
    <property type="match status" value="1"/>
</dbReference>
<gene>
    <name evidence="15" type="ORF">DARMORV10_C03P26800.1</name>
</gene>
<evidence type="ECO:0000256" key="12">
    <source>
        <dbReference type="RuleBase" id="RU003465"/>
    </source>
</evidence>
<dbReference type="InterPro" id="IPR000222">
    <property type="entry name" value="PP2C_BS"/>
</dbReference>
<dbReference type="InterPro" id="IPR001932">
    <property type="entry name" value="PPM-type_phosphatase-like_dom"/>
</dbReference>
<dbReference type="Gene3D" id="1.20.1280.50">
    <property type="match status" value="1"/>
</dbReference>
<dbReference type="InterPro" id="IPR036457">
    <property type="entry name" value="PPM-type-like_dom_sf"/>
</dbReference>
<evidence type="ECO:0000256" key="5">
    <source>
        <dbReference type="ARBA" id="ARBA00022723"/>
    </source>
</evidence>
<comment type="catalytic activity">
    <reaction evidence="10">
        <text>O-phospho-L-seryl-[protein] + H2O = L-seryl-[protein] + phosphate</text>
        <dbReference type="Rhea" id="RHEA:20629"/>
        <dbReference type="Rhea" id="RHEA-COMP:9863"/>
        <dbReference type="Rhea" id="RHEA-COMP:11604"/>
        <dbReference type="ChEBI" id="CHEBI:15377"/>
        <dbReference type="ChEBI" id="CHEBI:29999"/>
        <dbReference type="ChEBI" id="CHEBI:43474"/>
        <dbReference type="ChEBI" id="CHEBI:83421"/>
        <dbReference type="EC" id="3.1.3.16"/>
    </reaction>
</comment>
<dbReference type="GO" id="GO:0009738">
    <property type="term" value="P:abscisic acid-activated signaling pathway"/>
    <property type="evidence" value="ECO:0007669"/>
    <property type="project" value="UniProtKB-ARBA"/>
</dbReference>
<proteinExistence type="inferred from homology"/>
<dbReference type="Pfam" id="PF00646">
    <property type="entry name" value="F-box"/>
    <property type="match status" value="1"/>
</dbReference>
<dbReference type="EC" id="3.1.3.16" evidence="4"/>
<comment type="similarity">
    <text evidence="3 12">Belongs to the PP2C family.</text>
</comment>
<protein>
    <recommendedName>
        <fullName evidence="4">protein-serine/threonine phosphatase</fullName>
        <ecNumber evidence="4">3.1.3.16</ecNumber>
    </recommendedName>
</protein>
<dbReference type="PROSITE" id="PS50181">
    <property type="entry name" value="FBOX"/>
    <property type="match status" value="1"/>
</dbReference>
<evidence type="ECO:0000256" key="6">
    <source>
        <dbReference type="ARBA" id="ARBA00022801"/>
    </source>
</evidence>
<dbReference type="GO" id="GO:0004722">
    <property type="term" value="F:protein serine/threonine phosphatase activity"/>
    <property type="evidence" value="ECO:0007669"/>
    <property type="project" value="UniProtKB-EC"/>
</dbReference>
<dbReference type="FunFam" id="3.60.40.10:FF:000044">
    <property type="entry name" value="probable protein phosphatase 2C 25"/>
    <property type="match status" value="1"/>
</dbReference>
<dbReference type="Pfam" id="PF00481">
    <property type="entry name" value="PP2C"/>
    <property type="match status" value="1"/>
</dbReference>
<dbReference type="SUPFAM" id="SSF81383">
    <property type="entry name" value="F-box domain"/>
    <property type="match status" value="1"/>
</dbReference>
<dbReference type="SMART" id="SM00256">
    <property type="entry name" value="FBOX"/>
    <property type="match status" value="1"/>
</dbReference>
<dbReference type="Gene3D" id="3.80.10.10">
    <property type="entry name" value="Ribonuclease Inhibitor"/>
    <property type="match status" value="1"/>
</dbReference>
<dbReference type="InterPro" id="IPR032675">
    <property type="entry name" value="LRR_dom_sf"/>
</dbReference>
<dbReference type="SUPFAM" id="SSF52047">
    <property type="entry name" value="RNI-like"/>
    <property type="match status" value="1"/>
</dbReference>
<dbReference type="PROSITE" id="PS01032">
    <property type="entry name" value="PPM_1"/>
    <property type="match status" value="1"/>
</dbReference>
<dbReference type="InterPro" id="IPR036047">
    <property type="entry name" value="F-box-like_dom_sf"/>
</dbReference>
<dbReference type="AlphaFoldDB" id="A0A816IBF6"/>
<evidence type="ECO:0000256" key="3">
    <source>
        <dbReference type="ARBA" id="ARBA00006702"/>
    </source>
</evidence>
<sequence length="804" mass="89202">MHSRVRSRRDKLTMNRLVIMAPESPVFFPSPLVFSPTSVKTPSSSPRSTPQKLTMVACPSRKAKETTPCPGSDTVLKRKRPPMLDLKLPPVVASWCSTTVKTPEKADEVVEVEEDGLYSVYCKRGRRGPTEDRYVAAVPDERVRKKAFFGVFDGHGGSKAAEFAAKNIGSNIEAAMEAARSGESVYSVERAIREGYIKTDEDFLKEGSRGGACCVTALISEGELAVSNAGDCRAVISRGGVAEALTTDHNPGQADELKRIEALGGYVDCCNGVWRIQGTLAVSRGIGDRYLKEWVIAEPETKTLRIKPEFEFLILASDGLWDKVTNQEAVDVVRPYCVDVENPKTLSACQKLVELSGKRGSLDDISLIIIQLQKFMANKGRDGDGVDSISSLPDEILQHILSSLKTATAIKTSTLSKRWRHVWSGTPSLYLVWSGHNFKVDSMNKTLARYTARKMTSFHLYADSINRSIESPDINRSIEFAMSKNVENMLLDIRYYRYNLPELLYFSSTIKQLTLSVHNYYSDMKVPISSVSWTSLKKLSLFCCNFSEECMARILSGSPILERLSLDFCSELKVIDVSKSLIDVSSLTEANLEISVMSTEMLTDGFPQVIMQKMVEKLQNVETLTFGPNLLKILSVAELYHLPFPSFKVKDLTLETAISQDAIPGLVTVLENSPQLKKLTVQPKLVNGTLLGKSLDDLLDVHGLINSVRRYAKLHTETAAKLQALEHCFYWSIYGISVVEYMTAAGAIPIAHNSAGPKMDIVLEEDGQRTGFLAETVEEYAEAILDIVKMKETERLKMAAYARK</sequence>
<evidence type="ECO:0000256" key="2">
    <source>
        <dbReference type="ARBA" id="ARBA00001946"/>
    </source>
</evidence>
<evidence type="ECO:0000256" key="10">
    <source>
        <dbReference type="ARBA" id="ARBA00047761"/>
    </source>
</evidence>
<dbReference type="Gene3D" id="3.40.50.2000">
    <property type="entry name" value="Glycogen Phosphorylase B"/>
    <property type="match status" value="1"/>
</dbReference>
<evidence type="ECO:0000256" key="1">
    <source>
        <dbReference type="ARBA" id="ARBA00001936"/>
    </source>
</evidence>
<name>A0A816IBF6_BRANA</name>
<keyword evidence="9" id="KW-0464">Manganese</keyword>
<evidence type="ECO:0000259" key="13">
    <source>
        <dbReference type="PROSITE" id="PS50181"/>
    </source>
</evidence>
<reference evidence="15" key="1">
    <citation type="submission" date="2021-01" db="EMBL/GenBank/DDBJ databases">
        <authorList>
            <consortium name="Genoscope - CEA"/>
            <person name="William W."/>
        </authorList>
    </citation>
    <scope>NUCLEOTIDE SEQUENCE</scope>
</reference>
<dbReference type="Proteomes" id="UP001295469">
    <property type="component" value="Chromosome C03"/>
</dbReference>
<dbReference type="SMART" id="SM00332">
    <property type="entry name" value="PP2Cc"/>
    <property type="match status" value="1"/>
</dbReference>
<dbReference type="GO" id="GO:0046872">
    <property type="term" value="F:metal ion binding"/>
    <property type="evidence" value="ECO:0007669"/>
    <property type="project" value="UniProtKB-KW"/>
</dbReference>
<evidence type="ECO:0000256" key="4">
    <source>
        <dbReference type="ARBA" id="ARBA00013081"/>
    </source>
</evidence>
<dbReference type="InterPro" id="IPR001810">
    <property type="entry name" value="F-box_dom"/>
</dbReference>
<dbReference type="PROSITE" id="PS51746">
    <property type="entry name" value="PPM_2"/>
    <property type="match status" value="1"/>
</dbReference>
<dbReference type="CDD" id="cd00143">
    <property type="entry name" value="PP2Cc"/>
    <property type="match status" value="1"/>
</dbReference>
<keyword evidence="5" id="KW-0479">Metal-binding</keyword>